<sequence>MAPNHKLNPLTSSYFIRKGGFQLAIFGAAAFGSLLVGTTYSSQQGKSFTDARVNQDSTNFHQKHCARPGDQKDYLFIDYSPNVYHMVSKKE</sequence>
<keyword evidence="1" id="KW-1133">Transmembrane helix</keyword>
<reference evidence="2 3" key="1">
    <citation type="journal article" date="2018" name="BMC Genomics">
        <title>The genome of Naegleria lovaniensis, the basis for a comparative approach to unravel pathogenicity factors of the human pathogenic amoeba N. fowleri.</title>
        <authorList>
            <person name="Liechti N."/>
            <person name="Schurch N."/>
            <person name="Bruggmann R."/>
            <person name="Wittwer M."/>
        </authorList>
    </citation>
    <scope>NUCLEOTIDE SEQUENCE [LARGE SCALE GENOMIC DNA]</scope>
    <source>
        <strain evidence="2 3">ATCC 30569</strain>
    </source>
</reference>
<gene>
    <name evidence="2" type="ORF">C9374_010773</name>
</gene>
<dbReference type="Proteomes" id="UP000816034">
    <property type="component" value="Unassembled WGS sequence"/>
</dbReference>
<keyword evidence="3" id="KW-1185">Reference proteome</keyword>
<evidence type="ECO:0000256" key="1">
    <source>
        <dbReference type="SAM" id="Phobius"/>
    </source>
</evidence>
<comment type="caution">
    <text evidence="2">The sequence shown here is derived from an EMBL/GenBank/DDBJ whole genome shotgun (WGS) entry which is preliminary data.</text>
</comment>
<name>A0AA88GH50_NAELO</name>
<feature type="transmembrane region" description="Helical" evidence="1">
    <location>
        <begin position="20"/>
        <end position="40"/>
    </location>
</feature>
<proteinExistence type="predicted"/>
<dbReference type="RefSeq" id="XP_044543663.1">
    <property type="nucleotide sequence ID" value="XM_044686354.1"/>
</dbReference>
<accession>A0AA88GH50</accession>
<evidence type="ECO:0000313" key="3">
    <source>
        <dbReference type="Proteomes" id="UP000816034"/>
    </source>
</evidence>
<keyword evidence="1" id="KW-0812">Transmembrane</keyword>
<dbReference type="AlphaFoldDB" id="A0AA88GH50"/>
<keyword evidence="1" id="KW-0472">Membrane</keyword>
<protein>
    <submittedName>
        <fullName evidence="2">Uncharacterized protein</fullName>
    </submittedName>
</protein>
<organism evidence="2 3">
    <name type="scientific">Naegleria lovaniensis</name>
    <name type="common">Amoeba</name>
    <dbReference type="NCBI Taxonomy" id="51637"/>
    <lineage>
        <taxon>Eukaryota</taxon>
        <taxon>Discoba</taxon>
        <taxon>Heterolobosea</taxon>
        <taxon>Tetramitia</taxon>
        <taxon>Eutetramitia</taxon>
        <taxon>Vahlkampfiidae</taxon>
        <taxon>Naegleria</taxon>
    </lineage>
</organism>
<dbReference type="EMBL" id="PYSW02000045">
    <property type="protein sequence ID" value="KAG2374489.1"/>
    <property type="molecule type" value="Genomic_DNA"/>
</dbReference>
<dbReference type="GeneID" id="68103227"/>
<evidence type="ECO:0000313" key="2">
    <source>
        <dbReference type="EMBL" id="KAG2374489.1"/>
    </source>
</evidence>